<protein>
    <submittedName>
        <fullName evidence="1">Uncharacterized protein</fullName>
    </submittedName>
</protein>
<dbReference type="AlphaFoldDB" id="A0A1V2DQ76"/>
<name>A0A1V2DQ76_9GAMM</name>
<dbReference type="Proteomes" id="UP000189339">
    <property type="component" value="Unassembled WGS sequence"/>
</dbReference>
<evidence type="ECO:0000313" key="1">
    <source>
        <dbReference type="EMBL" id="ONF42541.1"/>
    </source>
</evidence>
<evidence type="ECO:0000313" key="2">
    <source>
        <dbReference type="Proteomes" id="UP000189339"/>
    </source>
</evidence>
<dbReference type="EMBL" id="MSCW01000009">
    <property type="protein sequence ID" value="ONF42541.1"/>
    <property type="molecule type" value="Genomic_DNA"/>
</dbReference>
<proteinExistence type="predicted"/>
<organism evidence="1 2">
    <name type="scientific">Marinobacter lutaoensis</name>
    <dbReference type="NCBI Taxonomy" id="135739"/>
    <lineage>
        <taxon>Bacteria</taxon>
        <taxon>Pseudomonadati</taxon>
        <taxon>Pseudomonadota</taxon>
        <taxon>Gammaproteobacteria</taxon>
        <taxon>Pseudomonadales</taxon>
        <taxon>Marinobacteraceae</taxon>
        <taxon>Marinobacter</taxon>
    </lineage>
</organism>
<sequence length="240" mass="25495">MDVTRSFPAIAFAVDEETNELTITVGEVEQVQGNARVEITTTANIRYIVDVVAENTSAAPIMTEAETLSEISSGAALAADDLRLANVALELEYLASQISFEDKEAARAANTAAVDSAASALMTSIETLEQSLADFRNGDISETQLSQSLDVAKAHMSTLDQASATAVEAVLDTVNALIDVPLPADLEATYPITYVAEADRYSRYMTTDLGTLSPDGSYSFSTEYDFLNSVFAFASSASAQ</sequence>
<gene>
    <name evidence="1" type="ORF">BTO32_15140</name>
</gene>
<accession>A0A1V2DQ76</accession>
<dbReference type="STRING" id="135739.BTO32_15140"/>
<keyword evidence="2" id="KW-1185">Reference proteome</keyword>
<reference evidence="1 2" key="1">
    <citation type="submission" date="2016-12" db="EMBL/GenBank/DDBJ databases">
        <title>Marinobacter lutaoensis whole genome sequencing.</title>
        <authorList>
            <person name="Verma A."/>
            <person name="Krishnamurthi S."/>
        </authorList>
    </citation>
    <scope>NUCLEOTIDE SEQUENCE [LARGE SCALE GENOMIC DNA]</scope>
    <source>
        <strain evidence="1 2">T5054</strain>
    </source>
</reference>
<comment type="caution">
    <text evidence="1">The sequence shown here is derived from an EMBL/GenBank/DDBJ whole genome shotgun (WGS) entry which is preliminary data.</text>
</comment>